<dbReference type="PANTHER" id="PTHR22916">
    <property type="entry name" value="GLYCOSYLTRANSFERASE"/>
    <property type="match status" value="1"/>
</dbReference>
<evidence type="ECO:0000256" key="1">
    <source>
        <dbReference type="ARBA" id="ARBA00022676"/>
    </source>
</evidence>
<reference evidence="4" key="1">
    <citation type="submission" date="2020-08" db="EMBL/GenBank/DDBJ databases">
        <title>Genome public.</title>
        <authorList>
            <person name="Liu C."/>
            <person name="Sun Q."/>
        </authorList>
    </citation>
    <scope>NUCLEOTIDE SEQUENCE</scope>
    <source>
        <strain evidence="4">NSJ-12</strain>
    </source>
</reference>
<protein>
    <submittedName>
        <fullName evidence="4">Glycosyltransferase</fullName>
    </submittedName>
</protein>
<accession>A0A926EER8</accession>
<organism evidence="4 5">
    <name type="scientific">Zhenhengia yiwuensis</name>
    <dbReference type="NCBI Taxonomy" id="2763666"/>
    <lineage>
        <taxon>Bacteria</taxon>
        <taxon>Bacillati</taxon>
        <taxon>Bacillota</taxon>
        <taxon>Clostridia</taxon>
        <taxon>Lachnospirales</taxon>
        <taxon>Lachnospiraceae</taxon>
        <taxon>Zhenhengia</taxon>
    </lineage>
</organism>
<comment type="caution">
    <text evidence="4">The sequence shown here is derived from an EMBL/GenBank/DDBJ whole genome shotgun (WGS) entry which is preliminary data.</text>
</comment>
<keyword evidence="2" id="KW-0808">Transferase</keyword>
<dbReference type="SUPFAM" id="SSF53448">
    <property type="entry name" value="Nucleotide-diphospho-sugar transferases"/>
    <property type="match status" value="1"/>
</dbReference>
<evidence type="ECO:0000259" key="3">
    <source>
        <dbReference type="Pfam" id="PF00535"/>
    </source>
</evidence>
<proteinExistence type="predicted"/>
<dbReference type="InterPro" id="IPR001173">
    <property type="entry name" value="Glyco_trans_2-like"/>
</dbReference>
<dbReference type="Pfam" id="PF00535">
    <property type="entry name" value="Glycos_transf_2"/>
    <property type="match status" value="1"/>
</dbReference>
<gene>
    <name evidence="4" type="ORF">H8718_05350</name>
</gene>
<dbReference type="InterPro" id="IPR029044">
    <property type="entry name" value="Nucleotide-diphossugar_trans"/>
</dbReference>
<evidence type="ECO:0000256" key="2">
    <source>
        <dbReference type="ARBA" id="ARBA00022679"/>
    </source>
</evidence>
<feature type="domain" description="Glycosyltransferase 2-like" evidence="3">
    <location>
        <begin position="5"/>
        <end position="172"/>
    </location>
</feature>
<dbReference type="PANTHER" id="PTHR22916:SF51">
    <property type="entry name" value="GLYCOSYLTRANSFERASE EPSH-RELATED"/>
    <property type="match status" value="1"/>
</dbReference>
<dbReference type="RefSeq" id="WP_249332125.1">
    <property type="nucleotide sequence ID" value="NZ_JACRSY010000006.1"/>
</dbReference>
<evidence type="ECO:0000313" key="4">
    <source>
        <dbReference type="EMBL" id="MBC8578959.1"/>
    </source>
</evidence>
<dbReference type="Proteomes" id="UP000655830">
    <property type="component" value="Unassembled WGS sequence"/>
</dbReference>
<evidence type="ECO:0000313" key="5">
    <source>
        <dbReference type="Proteomes" id="UP000655830"/>
    </source>
</evidence>
<dbReference type="GO" id="GO:0016757">
    <property type="term" value="F:glycosyltransferase activity"/>
    <property type="evidence" value="ECO:0007669"/>
    <property type="project" value="UniProtKB-KW"/>
</dbReference>
<keyword evidence="5" id="KW-1185">Reference proteome</keyword>
<dbReference type="EMBL" id="JACRSY010000006">
    <property type="protein sequence ID" value="MBC8578959.1"/>
    <property type="molecule type" value="Genomic_DNA"/>
</dbReference>
<dbReference type="AlphaFoldDB" id="A0A926EER8"/>
<name>A0A926EER8_9FIRM</name>
<sequence length="326" mass="38176">MPKVSIIVPIYNVQQYLAKCIDSLLEQTLQEIEIILVDDGATDKSPEICDTYDLKDHRIKVIHKTNGGLSDARNMGIEVAQGEYIAFLDSDDWVEPNFYEYLYSLAKKEDADIAQCDYIEVYAEDIQIDFRQHIKETIHTGAEALGLLFGKEYVKTVVVWNKLYRRNLFDEIRFPKGKVHEDEFTTYKIIHKANKLVNSNLPMVYYRQREGSIMAEGFNERRLHVLEAWKEKYEYLKQEGLEELALRTEANLCSTLKGFYVQTQKSSLINKNKILEDLRSEMKRKYIKFIKNPYITDRGKITLTICLLNGYVFCKLYTAYTNSERF</sequence>
<dbReference type="CDD" id="cd00761">
    <property type="entry name" value="Glyco_tranf_GTA_type"/>
    <property type="match status" value="1"/>
</dbReference>
<dbReference type="Gene3D" id="3.90.550.10">
    <property type="entry name" value="Spore Coat Polysaccharide Biosynthesis Protein SpsA, Chain A"/>
    <property type="match status" value="1"/>
</dbReference>
<keyword evidence="1" id="KW-0328">Glycosyltransferase</keyword>